<protein>
    <recommendedName>
        <fullName evidence="3">NACHT domain-containing protein</fullName>
    </recommendedName>
</protein>
<dbReference type="InterPro" id="IPR027417">
    <property type="entry name" value="P-loop_NTPase"/>
</dbReference>
<dbReference type="SMART" id="SM00248">
    <property type="entry name" value="ANK"/>
    <property type="match status" value="3"/>
</dbReference>
<keyword evidence="2" id="KW-1185">Reference proteome</keyword>
<name>A0A9N9RRY1_9DIPT</name>
<proteinExistence type="predicted"/>
<gene>
    <name evidence="1" type="ORF">CHIRRI_LOCUS5007</name>
</gene>
<evidence type="ECO:0008006" key="3">
    <source>
        <dbReference type="Google" id="ProtNLM"/>
    </source>
</evidence>
<dbReference type="EMBL" id="OU895878">
    <property type="protein sequence ID" value="CAG9802092.1"/>
    <property type="molecule type" value="Genomic_DNA"/>
</dbReference>
<evidence type="ECO:0000313" key="2">
    <source>
        <dbReference type="Proteomes" id="UP001153620"/>
    </source>
</evidence>
<dbReference type="InterPro" id="IPR036770">
    <property type="entry name" value="Ankyrin_rpt-contain_sf"/>
</dbReference>
<dbReference type="OrthoDB" id="7739966at2759"/>
<dbReference type="Gene3D" id="1.25.40.20">
    <property type="entry name" value="Ankyrin repeat-containing domain"/>
    <property type="match status" value="1"/>
</dbReference>
<dbReference type="SUPFAM" id="SSF52540">
    <property type="entry name" value="P-loop containing nucleoside triphosphate hydrolases"/>
    <property type="match status" value="1"/>
</dbReference>
<dbReference type="SUPFAM" id="SSF48403">
    <property type="entry name" value="Ankyrin repeat"/>
    <property type="match status" value="1"/>
</dbReference>
<sequence length="2282" mass="271665">MAENKHKFEVDSVAKALKLLLKTFLSKRSSNDVIQKYYFTIKSQFNEEIKESSFSYYMNKSTPIIVAFKSNVDNNHAFIFWRTSSSGAFKSLNISKDPSYFITDFCLDLLDSEIKNGRDGILKKFEHRKLFDLKHIGNELGQNLLIKAASKCQNEVIENLLAHNFDVDSMDNDGCNAIERAWEFYDKNDDNNKHKTDNVMLTLLHANSKLPRNHYSVSNKVKNIKKIQFEPRLAPRKVKKFVNMCEDLHELADSSEIMEIEKIINEEPNLKYFYDKNNKSLMAHALSNNKIDVCKLLVSLKVSIAHHEVASLNKLYKTLEDDDKLDLQTEHRVHAIELPKLHVYTLLMRSKIGRNDRQHDDRWAYVEDAFRIIDANDTCSKIFKIAAIFQNFTIYFEFENEVIYYLDPMSNSGGLGKIYGDHSVYIGAKNLIDDNRKYEVMGAIIHELCHFAVLITYLNDYNPYPIGESKEKKLFTEAVQECIENREVEEDIVGSVMDYPEYQRDSEFIVRVVQMVMHYYIGDAKNAIRNTEALNERKDKFKKLFKYFEEVVEKDFDELLKIFEKLLDVKQTITFDELTRPFKKRILYSDINFQGQKTNFNDLIGDDDDILKLMTPQQIRGMLVDGRHIPVAQDTNEYFETSDRTFTDYNTDLSLKIKEDIKNSDDIIEEIQESKIFILADTAGAGKTTSFKNLFLKLKENYKNFWVCLIELRKFQHIFEVYNKIHEKELTIEKVLEMIIKMLNFDSSEPSLETKLFEKLFFNDKVIFLFDAVDEISPYFNKFIINVLQKIQESTHNQILVSTRPQHAKQLSESLKAKPFKLVPFSWKEKESFILEMLKDSETYDESKEQEVLNDFNIFFKSIKNIGYFNYDIDNPLMVKIITELYIIGQIDLKNQSLDLYEIFEKIEFSHKKQVDSKVAFEDRDPFSTISLESVHQALALLLLSSSIKTELYQTYIIKSWNENKKGLTDEKIQRYGFVRIGRDFKENDEFALDFTHRTYAEFFVAKFILTFLFKIEDFIKDEELEKVIKVIKIFVNNDTIENIFGFIMCYMKNNAEGRNFILKKLILKEFHEIKNELFFDPNDEQLLFLKFFSVFFIREQAVLNDFWLLNREQNMLRMILIETNILGYFKLQNLIETLSISFGPNWHERFNSSGRKLIKNEEIKEIEGNENFFNKQFNKNLFKFLDYFENNFTNHEKVTICKNGVFVYENVELIEINLMKKMLSIYSELSKKNNQILIDILIAFIKYTANEEILMYLAENIEELLNKNKESIREVLFYDYEREQHPLFKAVKFKNSEIFQKFKTIFKTYQLSNDDLKNIFVKDNNLLYLTLLTPNKMFDQISTFVNEIYGSDYVNLVQSFEPRTDLKVLSLVFEDKRKFNSVKKFILKCYKNNESKTKLVLKHLLTYGHLSFCAPLLPAIRKRNVAQFKSNLEIYNNFGISWKNVTNLNIIINISMELFLNMTKETYEEYKKFLITLYNENKGHIEEPKVFHTFRFLGISPTTKFFLNLSTNLIAKCVYQFKLELLWNEEKFHYFEKFLFEYFEDNEDQAKEIINVMLFCKEYSVVDCFHPLIRPTEKSNPYEFNRIINLYKKYKTSDDQLSEMLKSSNIFCTMLNMMSNEIYPAFLKLIQNTFGQNKEQLLECINNMVIYNVIAIRERFILLRKLLLDFFENHETLKSEFIRKIIFFKYSGEIYPILQVLNKNHVDHIKEVYNFYINYKTSWEEIQNIFKRKSFLISIFNRVTEESYETVVNFIKEVFQNNLELLRELINDNCVNYDKMFNFRDMNKLKFFEKFVIDNQSNARECIKHILFGKDDNPLHKIINNKDLNELKLCIDMLRKYSDNLEEIQEYFIENEISSIFFVNYMSDEIYEILKKLLLEVFSKNLRNFKRFIKIADISEIIKNEEKFKLLENLIFEYFENNELLSKDLINSILYSNCDGNPIEINQDTPAYQFERIKNIYIKYKNSWAEFFDKISKLPDDTFESLREFMKEVFESNRDLIIKCFRKEYRQEVIGNKENYKSFRIFLIRYFESNNAAVNQFLKEFLHNEYEDSLHPLLSVIKENDFYKCSAATWVYSKYSDAFRNALLTTNLLFKILSSLSHNGYDSFVDLLKITFISDKSEIADCMNSDAELLNIWKIQNFDQFHKFLIDFFKDDKEQIRICVRKVLFYTYEASCHPLVKVLQQNDLTEFEKLTNHYIKYKESDEELQNILITILSYIFNNLTNDTFPYFLKFINLVFETNCQKLLKILEDFMSENEFECLSDDKKKFIEDFVMLSQRLT</sequence>
<accession>A0A9N9RRY1</accession>
<organism evidence="1 2">
    <name type="scientific">Chironomus riparius</name>
    <dbReference type="NCBI Taxonomy" id="315576"/>
    <lineage>
        <taxon>Eukaryota</taxon>
        <taxon>Metazoa</taxon>
        <taxon>Ecdysozoa</taxon>
        <taxon>Arthropoda</taxon>
        <taxon>Hexapoda</taxon>
        <taxon>Insecta</taxon>
        <taxon>Pterygota</taxon>
        <taxon>Neoptera</taxon>
        <taxon>Endopterygota</taxon>
        <taxon>Diptera</taxon>
        <taxon>Nematocera</taxon>
        <taxon>Chironomoidea</taxon>
        <taxon>Chironomidae</taxon>
        <taxon>Chironominae</taxon>
        <taxon>Chironomus</taxon>
    </lineage>
</organism>
<dbReference type="Proteomes" id="UP001153620">
    <property type="component" value="Chromosome 2"/>
</dbReference>
<reference evidence="1" key="2">
    <citation type="submission" date="2022-10" db="EMBL/GenBank/DDBJ databases">
        <authorList>
            <consortium name="ENA_rothamsted_submissions"/>
            <consortium name="culmorum"/>
            <person name="King R."/>
        </authorList>
    </citation>
    <scope>NUCLEOTIDE SEQUENCE</scope>
</reference>
<evidence type="ECO:0000313" key="1">
    <source>
        <dbReference type="EMBL" id="CAG9802092.1"/>
    </source>
</evidence>
<reference evidence="1" key="1">
    <citation type="submission" date="2022-01" db="EMBL/GenBank/DDBJ databases">
        <authorList>
            <person name="King R."/>
        </authorList>
    </citation>
    <scope>NUCLEOTIDE SEQUENCE</scope>
</reference>
<dbReference type="InterPro" id="IPR002110">
    <property type="entry name" value="Ankyrin_rpt"/>
</dbReference>